<gene>
    <name evidence="1" type="ORF">GOM49_08230</name>
</gene>
<accession>A0A6I6EN16</accession>
<dbReference type="EMBL" id="CP046522">
    <property type="protein sequence ID" value="QGU95079.1"/>
    <property type="molecule type" value="Genomic_DNA"/>
</dbReference>
<sequence>MIEKKIEVSLKNMHSLINQLIRIKSLCYDDSIIDGIEKILEFINTDILSNEDIKERLLNQIHSKMLDMKATNEEIDASLYIYQELKNDRITINQAMDRFSLILKSIEFM</sequence>
<dbReference type="Proteomes" id="UP000422764">
    <property type="component" value="Chromosome"/>
</dbReference>
<evidence type="ECO:0000313" key="2">
    <source>
        <dbReference type="Proteomes" id="UP000422764"/>
    </source>
</evidence>
<protein>
    <submittedName>
        <fullName evidence="1">Uncharacterized protein</fullName>
    </submittedName>
</protein>
<evidence type="ECO:0000313" key="1">
    <source>
        <dbReference type="EMBL" id="QGU95079.1"/>
    </source>
</evidence>
<reference evidence="1 2" key="1">
    <citation type="submission" date="2019-12" db="EMBL/GenBank/DDBJ databases">
        <title>Genome sequenceing of Clostridium bovifaecis.</title>
        <authorList>
            <person name="Yao Y."/>
        </authorList>
    </citation>
    <scope>NUCLEOTIDE SEQUENCE [LARGE SCALE GENOMIC DNA]</scope>
    <source>
        <strain evidence="1 2">BXX</strain>
    </source>
</reference>
<proteinExistence type="predicted"/>
<keyword evidence="2" id="KW-1185">Reference proteome</keyword>
<dbReference type="AlphaFoldDB" id="A0A6I6EN16"/>
<name>A0A6I6EN16_9CLOT</name>
<organism evidence="1 2">
    <name type="scientific">Clostridium bovifaecis</name>
    <dbReference type="NCBI Taxonomy" id="2184719"/>
    <lineage>
        <taxon>Bacteria</taxon>
        <taxon>Bacillati</taxon>
        <taxon>Bacillota</taxon>
        <taxon>Clostridia</taxon>
        <taxon>Eubacteriales</taxon>
        <taxon>Clostridiaceae</taxon>
        <taxon>Clostridium</taxon>
    </lineage>
</organism>